<gene>
    <name evidence="2" type="ORF">HB811_13210</name>
    <name evidence="3" type="ORF">HB907_16170</name>
    <name evidence="4" type="ORF">HCA55_12300</name>
</gene>
<proteinExistence type="predicted"/>
<evidence type="ECO:0000313" key="4">
    <source>
        <dbReference type="EMBL" id="MBC1797511.1"/>
    </source>
</evidence>
<dbReference type="InterPro" id="IPR021477">
    <property type="entry name" value="TVIIS_effector_SACOL2603_fam"/>
</dbReference>
<dbReference type="EMBL" id="JAARVD010000006">
    <property type="protein sequence ID" value="MBC1797511.1"/>
    <property type="molecule type" value="Genomic_DNA"/>
</dbReference>
<evidence type="ECO:0000256" key="1">
    <source>
        <dbReference type="SAM" id="MobiDB-lite"/>
    </source>
</evidence>
<organism evidence="4 6">
    <name type="scientific">Listeria booriae</name>
    <dbReference type="NCBI Taxonomy" id="1552123"/>
    <lineage>
        <taxon>Bacteria</taxon>
        <taxon>Bacillati</taxon>
        <taxon>Bacillota</taxon>
        <taxon>Bacilli</taxon>
        <taxon>Bacillales</taxon>
        <taxon>Listeriaceae</taxon>
        <taxon>Listeria</taxon>
    </lineage>
</organism>
<evidence type="ECO:0000313" key="7">
    <source>
        <dbReference type="Proteomes" id="UP000586951"/>
    </source>
</evidence>
<dbReference type="EMBL" id="JAARRU010000007">
    <property type="protein sequence ID" value="MBC1566946.1"/>
    <property type="molecule type" value="Genomic_DNA"/>
</dbReference>
<evidence type="ECO:0000313" key="6">
    <source>
        <dbReference type="Proteomes" id="UP000548082"/>
    </source>
</evidence>
<reference evidence="5 6" key="1">
    <citation type="submission" date="2020-03" db="EMBL/GenBank/DDBJ databases">
        <title>Soil Listeria distribution.</title>
        <authorList>
            <person name="Liao J."/>
            <person name="Wiedmann M."/>
        </authorList>
    </citation>
    <scope>NUCLEOTIDE SEQUENCE [LARGE SCALE GENOMIC DNA]</scope>
    <source>
        <strain evidence="4 6">FSL L7-0990</strain>
        <strain evidence="3 7">FSL L7-1427</strain>
        <strain evidence="2 5">FSL L7-1816</strain>
    </source>
</reference>
<dbReference type="Proteomes" id="UP000586951">
    <property type="component" value="Unassembled WGS sequence"/>
</dbReference>
<dbReference type="Proteomes" id="UP000543379">
    <property type="component" value="Unassembled WGS sequence"/>
</dbReference>
<dbReference type="NCBIfam" id="TIGR04197">
    <property type="entry name" value="T7SS_SACOL2603"/>
    <property type="match status" value="1"/>
</dbReference>
<accession>A0A841XS81</accession>
<dbReference type="EMBL" id="JAAROV010000004">
    <property type="protein sequence ID" value="MBC1317736.1"/>
    <property type="molecule type" value="Genomic_DNA"/>
</dbReference>
<feature type="region of interest" description="Disordered" evidence="1">
    <location>
        <begin position="1"/>
        <end position="37"/>
    </location>
</feature>
<evidence type="ECO:0000313" key="2">
    <source>
        <dbReference type="EMBL" id="MBC1317736.1"/>
    </source>
</evidence>
<name>A0A841XS81_9LIST</name>
<protein>
    <submittedName>
        <fullName evidence="4">TIGR04197 family type VII secretion effector</fullName>
    </submittedName>
</protein>
<feature type="compositionally biased region" description="Polar residues" evidence="1">
    <location>
        <begin position="25"/>
        <end position="37"/>
    </location>
</feature>
<dbReference type="RefSeq" id="WP_036100709.1">
    <property type="nucleotide sequence ID" value="NZ_JAARMZ010000005.1"/>
</dbReference>
<evidence type="ECO:0000313" key="3">
    <source>
        <dbReference type="EMBL" id="MBC1566946.1"/>
    </source>
</evidence>
<comment type="caution">
    <text evidence="4">The sequence shown here is derived from an EMBL/GenBank/DDBJ whole genome shotgun (WGS) entry which is preliminary data.</text>
</comment>
<dbReference type="Proteomes" id="UP000548082">
    <property type="component" value="Unassembled WGS sequence"/>
</dbReference>
<evidence type="ECO:0000313" key="5">
    <source>
        <dbReference type="Proteomes" id="UP000543379"/>
    </source>
</evidence>
<sequence length="99" mass="11031">MKQVKSNHSRANQIATSMGHVTDAMQRTSKKQVPQASRTTLQVNQAAKQSSNQAKQLMSQLGQNFSRDVGHIRSVAKEFERADRALSSGFDLDLQRFGK</sequence>
<dbReference type="AlphaFoldDB" id="A0A841XS81"/>